<organism evidence="2 3">
    <name type="scientific">Krasilnikoviella flava</name>
    <dbReference type="NCBI Taxonomy" id="526729"/>
    <lineage>
        <taxon>Bacteria</taxon>
        <taxon>Bacillati</taxon>
        <taxon>Actinomycetota</taxon>
        <taxon>Actinomycetes</taxon>
        <taxon>Micrococcales</taxon>
        <taxon>Promicromonosporaceae</taxon>
        <taxon>Krasilnikoviella</taxon>
    </lineage>
</organism>
<dbReference type="Proteomes" id="UP000189777">
    <property type="component" value="Unassembled WGS sequence"/>
</dbReference>
<evidence type="ECO:0000313" key="3">
    <source>
        <dbReference type="Proteomes" id="UP000189777"/>
    </source>
</evidence>
<accession>A0A1T5K0D8</accession>
<dbReference type="EMBL" id="FUZQ01000003">
    <property type="protein sequence ID" value="SKC57111.1"/>
    <property type="molecule type" value="Genomic_DNA"/>
</dbReference>
<gene>
    <name evidence="2" type="ORF">SAMN04324258_1727</name>
</gene>
<evidence type="ECO:0000256" key="1">
    <source>
        <dbReference type="SAM" id="Phobius"/>
    </source>
</evidence>
<keyword evidence="3" id="KW-1185">Reference proteome</keyword>
<keyword evidence="1" id="KW-0812">Transmembrane</keyword>
<reference evidence="2 3" key="1">
    <citation type="submission" date="2017-02" db="EMBL/GenBank/DDBJ databases">
        <authorList>
            <person name="Peterson S.W."/>
        </authorList>
    </citation>
    <scope>NUCLEOTIDE SEQUENCE [LARGE SCALE GENOMIC DNA]</scope>
    <source>
        <strain evidence="2 3">DSM 21481</strain>
    </source>
</reference>
<dbReference type="AlphaFoldDB" id="A0A1T5K0D8"/>
<keyword evidence="1" id="KW-1133">Transmembrane helix</keyword>
<evidence type="ECO:0000313" key="2">
    <source>
        <dbReference type="EMBL" id="SKC57111.1"/>
    </source>
</evidence>
<evidence type="ECO:0008006" key="4">
    <source>
        <dbReference type="Google" id="ProtNLM"/>
    </source>
</evidence>
<proteinExistence type="predicted"/>
<feature type="transmembrane region" description="Helical" evidence="1">
    <location>
        <begin position="41"/>
        <end position="59"/>
    </location>
</feature>
<dbReference type="RefSeq" id="WP_079573510.1">
    <property type="nucleotide sequence ID" value="NZ_FUZQ01000003.1"/>
</dbReference>
<protein>
    <recommendedName>
        <fullName evidence="4">Phospholipase_D-nuclease N-terminal</fullName>
    </recommendedName>
</protein>
<dbReference type="STRING" id="526729.SAMN04324258_1727"/>
<keyword evidence="1" id="KW-0472">Membrane</keyword>
<sequence>MLALNPGEVLVLTVWAVGLACAVYAAGDRRTSPARRVVTVLMAFLLPVLGSFLAAVLAVQRLRSRRRAGPDAATP</sequence>
<dbReference type="OrthoDB" id="4407663at2"/>
<name>A0A1T5K0D8_9MICO</name>